<gene>
    <name evidence="3" type="ORF">LCGC14_2334700</name>
</gene>
<feature type="non-terminal residue" evidence="3">
    <location>
        <position position="104"/>
    </location>
</feature>
<evidence type="ECO:0000313" key="3">
    <source>
        <dbReference type="EMBL" id="KKL47524.1"/>
    </source>
</evidence>
<feature type="region of interest" description="Disordered" evidence="1">
    <location>
        <begin position="24"/>
        <end position="73"/>
    </location>
</feature>
<keyword evidence="2" id="KW-0812">Transmembrane</keyword>
<evidence type="ECO:0000256" key="1">
    <source>
        <dbReference type="SAM" id="MobiDB-lite"/>
    </source>
</evidence>
<name>A0A0F9CEN6_9ZZZZ</name>
<dbReference type="AlphaFoldDB" id="A0A0F9CEN6"/>
<proteinExistence type="predicted"/>
<feature type="transmembrane region" description="Helical" evidence="2">
    <location>
        <begin position="75"/>
        <end position="101"/>
    </location>
</feature>
<keyword evidence="2" id="KW-1133">Transmembrane helix</keyword>
<organism evidence="3">
    <name type="scientific">marine sediment metagenome</name>
    <dbReference type="NCBI Taxonomy" id="412755"/>
    <lineage>
        <taxon>unclassified sequences</taxon>
        <taxon>metagenomes</taxon>
        <taxon>ecological metagenomes</taxon>
    </lineage>
</organism>
<feature type="compositionally biased region" description="Low complexity" evidence="1">
    <location>
        <begin position="50"/>
        <end position="66"/>
    </location>
</feature>
<accession>A0A0F9CEN6</accession>
<dbReference type="EMBL" id="LAZR01033632">
    <property type="protein sequence ID" value="KKL47524.1"/>
    <property type="molecule type" value="Genomic_DNA"/>
</dbReference>
<reference evidence="3" key="1">
    <citation type="journal article" date="2015" name="Nature">
        <title>Complex archaea that bridge the gap between prokaryotes and eukaryotes.</title>
        <authorList>
            <person name="Spang A."/>
            <person name="Saw J.H."/>
            <person name="Jorgensen S.L."/>
            <person name="Zaremba-Niedzwiedzka K."/>
            <person name="Martijn J."/>
            <person name="Lind A.E."/>
            <person name="van Eijk R."/>
            <person name="Schleper C."/>
            <person name="Guy L."/>
            <person name="Ettema T.J."/>
        </authorList>
    </citation>
    <scope>NUCLEOTIDE SEQUENCE</scope>
</reference>
<evidence type="ECO:0000256" key="2">
    <source>
        <dbReference type="SAM" id="Phobius"/>
    </source>
</evidence>
<protein>
    <submittedName>
        <fullName evidence="3">Uncharacterized protein</fullName>
    </submittedName>
</protein>
<comment type="caution">
    <text evidence="3">The sequence shown here is derived from an EMBL/GenBank/DDBJ whole genome shotgun (WGS) entry which is preliminary data.</text>
</comment>
<sequence>MSFRCRAGSVSGPRGELQIVTQASEDIPTDGGEGEVRAAQAGEAAGGSGPQSAAETAAADAPSSKGESGKRRSSLTLTAVLLVNTSLVAVLAALGIGLFVWGRP</sequence>
<keyword evidence="2" id="KW-0472">Membrane</keyword>